<reference evidence="3 4" key="1">
    <citation type="submission" date="2022-09" db="EMBL/GenBank/DDBJ databases">
        <title>New species of Phenylobacterium.</title>
        <authorList>
            <person name="Mieszkin S."/>
        </authorList>
    </citation>
    <scope>NUCLEOTIDE SEQUENCE [LARGE SCALE GENOMIC DNA]</scope>
    <source>
        <strain evidence="3 4">HK31-G</strain>
    </source>
</reference>
<sequence length="196" mass="20955">MSRRALAFKALLLRFAAARRGTTAIEFAIIALPFCVMLFGIIELGLVFLVSVTLQNATDNAARQIRTGQFQTSGSNAKGDFKTQVCNRMAWLATQCGGKLTVAVQTFADFNTASSNSATAGTAWTPAAAAATCFSTGAPGDIVLVRTYYEWDVFTPLLNKSLVNMGTNSNKRLISTVATFRNEPYSTTTPVGAKCT</sequence>
<feature type="domain" description="TadE-like" evidence="2">
    <location>
        <begin position="21"/>
        <end position="63"/>
    </location>
</feature>
<evidence type="ECO:0000259" key="2">
    <source>
        <dbReference type="Pfam" id="PF07811"/>
    </source>
</evidence>
<dbReference type="RefSeq" id="WP_377371622.1">
    <property type="nucleotide sequence ID" value="NZ_JAOTJD010000055.1"/>
</dbReference>
<keyword evidence="1" id="KW-0472">Membrane</keyword>
<evidence type="ECO:0000313" key="4">
    <source>
        <dbReference type="Proteomes" id="UP001598130"/>
    </source>
</evidence>
<evidence type="ECO:0000256" key="1">
    <source>
        <dbReference type="SAM" id="Phobius"/>
    </source>
</evidence>
<proteinExistence type="predicted"/>
<evidence type="ECO:0000313" key="3">
    <source>
        <dbReference type="EMBL" id="MFD3266371.1"/>
    </source>
</evidence>
<protein>
    <submittedName>
        <fullName evidence="3">Pilus assembly protein</fullName>
    </submittedName>
</protein>
<accession>A0ABW6CX52</accession>
<organism evidence="3 4">
    <name type="scientific">Phenylobacterium ferrooxidans</name>
    <dbReference type="NCBI Taxonomy" id="2982689"/>
    <lineage>
        <taxon>Bacteria</taxon>
        <taxon>Pseudomonadati</taxon>
        <taxon>Pseudomonadota</taxon>
        <taxon>Alphaproteobacteria</taxon>
        <taxon>Caulobacterales</taxon>
        <taxon>Caulobacteraceae</taxon>
        <taxon>Phenylobacterium</taxon>
    </lineage>
</organism>
<name>A0ABW6CX52_9CAUL</name>
<dbReference type="Pfam" id="PF07811">
    <property type="entry name" value="TadE"/>
    <property type="match status" value="1"/>
</dbReference>
<gene>
    <name evidence="3" type="ORF">OCL97_20710</name>
</gene>
<dbReference type="Proteomes" id="UP001598130">
    <property type="component" value="Unassembled WGS sequence"/>
</dbReference>
<dbReference type="InterPro" id="IPR012495">
    <property type="entry name" value="TadE-like_dom"/>
</dbReference>
<comment type="caution">
    <text evidence="3">The sequence shown here is derived from an EMBL/GenBank/DDBJ whole genome shotgun (WGS) entry which is preliminary data.</text>
</comment>
<dbReference type="EMBL" id="JAOTJD010000055">
    <property type="protein sequence ID" value="MFD3266371.1"/>
    <property type="molecule type" value="Genomic_DNA"/>
</dbReference>
<feature type="transmembrane region" description="Helical" evidence="1">
    <location>
        <begin position="28"/>
        <end position="54"/>
    </location>
</feature>
<keyword evidence="1" id="KW-1133">Transmembrane helix</keyword>
<keyword evidence="1" id="KW-0812">Transmembrane</keyword>
<keyword evidence="4" id="KW-1185">Reference proteome</keyword>